<evidence type="ECO:0000256" key="3">
    <source>
        <dbReference type="PIRSR" id="PIRSR006241-50"/>
    </source>
</evidence>
<dbReference type="EMBL" id="SSOA01000003">
    <property type="protein sequence ID" value="THF50806.1"/>
    <property type="molecule type" value="Genomic_DNA"/>
</dbReference>
<feature type="domain" description="Xylose isomerase-like TIM barrel" evidence="4">
    <location>
        <begin position="22"/>
        <end position="238"/>
    </location>
</feature>
<dbReference type="GO" id="GO:0016853">
    <property type="term" value="F:isomerase activity"/>
    <property type="evidence" value="ECO:0007669"/>
    <property type="project" value="UniProtKB-KW"/>
</dbReference>
<evidence type="ECO:0000313" key="6">
    <source>
        <dbReference type="Proteomes" id="UP000310754"/>
    </source>
</evidence>
<comment type="similarity">
    <text evidence="2">Belongs to the hyi family.</text>
</comment>
<evidence type="ECO:0000256" key="2">
    <source>
        <dbReference type="PIRNR" id="PIRNR006241"/>
    </source>
</evidence>
<gene>
    <name evidence="5" type="ORF">E6C51_08125</name>
</gene>
<dbReference type="PIRSF" id="PIRSF006241">
    <property type="entry name" value="HyI"/>
    <property type="match status" value="1"/>
</dbReference>
<protein>
    <submittedName>
        <fullName evidence="5">Hydroxypyruvate isomerase</fullName>
    </submittedName>
</protein>
<name>A0A4S3ZYT8_9HYPH</name>
<feature type="active site" description="Proton donor/acceptor" evidence="3">
    <location>
        <position position="235"/>
    </location>
</feature>
<evidence type="ECO:0000259" key="4">
    <source>
        <dbReference type="Pfam" id="PF01261"/>
    </source>
</evidence>
<feature type="active site" description="Proton donor/acceptor" evidence="3">
    <location>
        <position position="137"/>
    </location>
</feature>
<dbReference type="InterPro" id="IPR026040">
    <property type="entry name" value="HyI-like"/>
</dbReference>
<evidence type="ECO:0000313" key="5">
    <source>
        <dbReference type="EMBL" id="THF50806.1"/>
    </source>
</evidence>
<dbReference type="Pfam" id="PF01261">
    <property type="entry name" value="AP_endonuc_2"/>
    <property type="match status" value="1"/>
</dbReference>
<comment type="caution">
    <text evidence="5">The sequence shown here is derived from an EMBL/GenBank/DDBJ whole genome shotgun (WGS) entry which is preliminary data.</text>
</comment>
<keyword evidence="5" id="KW-0670">Pyruvate</keyword>
<dbReference type="Gene3D" id="3.20.20.150">
    <property type="entry name" value="Divalent-metal-dependent TIM barrel enzymes"/>
    <property type="match status" value="1"/>
</dbReference>
<keyword evidence="1 2" id="KW-0413">Isomerase</keyword>
<evidence type="ECO:0000256" key="1">
    <source>
        <dbReference type="ARBA" id="ARBA00023235"/>
    </source>
</evidence>
<dbReference type="RefSeq" id="WP_190235617.1">
    <property type="nucleotide sequence ID" value="NZ_SSOA01000003.1"/>
</dbReference>
<dbReference type="SUPFAM" id="SSF51658">
    <property type="entry name" value="Xylose isomerase-like"/>
    <property type="match status" value="1"/>
</dbReference>
<dbReference type="InterPro" id="IPR036237">
    <property type="entry name" value="Xyl_isomerase-like_sf"/>
</dbReference>
<dbReference type="AlphaFoldDB" id="A0A4S3ZYT8"/>
<dbReference type="Proteomes" id="UP000310754">
    <property type="component" value="Unassembled WGS sequence"/>
</dbReference>
<proteinExistence type="inferred from homology"/>
<reference evidence="5 6" key="1">
    <citation type="submission" date="2019-04" db="EMBL/GenBank/DDBJ databases">
        <title>Rhizobium terrae sp. nov., isolated from a paddy soil.</title>
        <authorList>
            <person name="Lin S.-Y."/>
            <person name="Hameed A."/>
            <person name="Huang H.-I."/>
            <person name="Young C.-C."/>
        </authorList>
    </citation>
    <scope>NUCLEOTIDE SEQUENCE [LARGE SCALE GENOMIC DNA]</scope>
    <source>
        <strain evidence="5 6">CC-HIH110</strain>
    </source>
</reference>
<accession>A0A4S3ZYT8</accession>
<dbReference type="InterPro" id="IPR050417">
    <property type="entry name" value="Sugar_Epim/Isomerase"/>
</dbReference>
<organism evidence="5 6">
    <name type="scientific">Allorhizobium terrae</name>
    <dbReference type="NCBI Taxonomy" id="1848972"/>
    <lineage>
        <taxon>Bacteria</taxon>
        <taxon>Pseudomonadati</taxon>
        <taxon>Pseudomonadota</taxon>
        <taxon>Alphaproteobacteria</taxon>
        <taxon>Hyphomicrobiales</taxon>
        <taxon>Rhizobiaceae</taxon>
        <taxon>Rhizobium/Agrobacterium group</taxon>
        <taxon>Allorhizobium</taxon>
    </lineage>
</organism>
<keyword evidence="6" id="KW-1185">Reference proteome</keyword>
<dbReference type="PANTHER" id="PTHR43489">
    <property type="entry name" value="ISOMERASE"/>
    <property type="match status" value="1"/>
</dbReference>
<sequence>MKLSPCIEWLFADQHPNMSDRIRAAAAAGYEKAEFHLWRDKDVDACASALQETGLALTSICVDPRRSMVDPAQHDELLAALTDSIETSKKLGHVPLILASGFTRDGVSQQEHIAAAIDVLKRAATIAEKAGVLLVVEPLNDRIDHPSMFLVNTTLALDILEAVGSPHVRLLFDLYHSQVMGEDLAQVLSGRMHLIHHIQVADLPGRNEPGTGQHDWPFLLKTLTELGYDGALGLEYRPTLPTDASLAKARATLGL</sequence>
<dbReference type="InterPro" id="IPR013022">
    <property type="entry name" value="Xyl_isomerase-like_TIM-brl"/>
</dbReference>